<name>A0A5B7D4Q4_PORTR</name>
<dbReference type="AlphaFoldDB" id="A0A5B7D4Q4"/>
<evidence type="ECO:0000313" key="3">
    <source>
        <dbReference type="Proteomes" id="UP000324222"/>
    </source>
</evidence>
<feature type="region of interest" description="Disordered" evidence="1">
    <location>
        <begin position="122"/>
        <end position="149"/>
    </location>
</feature>
<comment type="caution">
    <text evidence="2">The sequence shown here is derived from an EMBL/GenBank/DDBJ whole genome shotgun (WGS) entry which is preliminary data.</text>
</comment>
<evidence type="ECO:0000256" key="1">
    <source>
        <dbReference type="SAM" id="MobiDB-lite"/>
    </source>
</evidence>
<protein>
    <submittedName>
        <fullName evidence="2">Uncharacterized protein</fullName>
    </submittedName>
</protein>
<dbReference type="EMBL" id="VSRR010000450">
    <property type="protein sequence ID" value="MPC15726.1"/>
    <property type="molecule type" value="Genomic_DNA"/>
</dbReference>
<sequence>MLFVAITRKIRTATSMASRRNTTRRADLSWSSTALCLCSNWSSCEGTSSGGSETEGVVGEAREEVLVSSAATPTLSRASNRSSLLTLCREKARRLNTSWELKSSEGAGAAITRNLSLTSAEGANCSPTVTPTSSWPSPSSTPTDGFTRVGQTRYNTHTIIHTKPPQPMVEQDSLEIRTIYNDEQKGFLNHMTSRHSSLPPCLSLHTHPFLPSCLSLYPPPVEGVVRRDAVFPRSGDDGALPSAKWTCKGRWSFKNVAIGQGAAGGGGGHLRLKVVLVGVSATPASQALVWCHVFTHRLFVHKLDLLDGLGRQPGLDDLPHCCKGCGARLSLNTLIMCLTFKMPQKILQNLI</sequence>
<gene>
    <name evidence="2" type="ORF">E2C01_008525</name>
</gene>
<reference evidence="2 3" key="1">
    <citation type="submission" date="2019-05" db="EMBL/GenBank/DDBJ databases">
        <title>Another draft genome of Portunus trituberculatus and its Hox gene families provides insights of decapod evolution.</title>
        <authorList>
            <person name="Jeong J.-H."/>
            <person name="Song I."/>
            <person name="Kim S."/>
            <person name="Choi T."/>
            <person name="Kim D."/>
            <person name="Ryu S."/>
            <person name="Kim W."/>
        </authorList>
    </citation>
    <scope>NUCLEOTIDE SEQUENCE [LARGE SCALE GENOMIC DNA]</scope>
    <source>
        <tissue evidence="2">Muscle</tissue>
    </source>
</reference>
<dbReference type="Proteomes" id="UP000324222">
    <property type="component" value="Unassembled WGS sequence"/>
</dbReference>
<accession>A0A5B7D4Q4</accession>
<keyword evidence="3" id="KW-1185">Reference proteome</keyword>
<evidence type="ECO:0000313" key="2">
    <source>
        <dbReference type="EMBL" id="MPC15726.1"/>
    </source>
</evidence>
<feature type="compositionally biased region" description="Low complexity" evidence="1">
    <location>
        <begin position="126"/>
        <end position="143"/>
    </location>
</feature>
<proteinExistence type="predicted"/>
<organism evidence="2 3">
    <name type="scientific">Portunus trituberculatus</name>
    <name type="common">Swimming crab</name>
    <name type="synonym">Neptunus trituberculatus</name>
    <dbReference type="NCBI Taxonomy" id="210409"/>
    <lineage>
        <taxon>Eukaryota</taxon>
        <taxon>Metazoa</taxon>
        <taxon>Ecdysozoa</taxon>
        <taxon>Arthropoda</taxon>
        <taxon>Crustacea</taxon>
        <taxon>Multicrustacea</taxon>
        <taxon>Malacostraca</taxon>
        <taxon>Eumalacostraca</taxon>
        <taxon>Eucarida</taxon>
        <taxon>Decapoda</taxon>
        <taxon>Pleocyemata</taxon>
        <taxon>Brachyura</taxon>
        <taxon>Eubrachyura</taxon>
        <taxon>Portunoidea</taxon>
        <taxon>Portunidae</taxon>
        <taxon>Portuninae</taxon>
        <taxon>Portunus</taxon>
    </lineage>
</organism>